<keyword evidence="2" id="KW-1185">Reference proteome</keyword>
<dbReference type="OrthoDB" id="3700347at2"/>
<protein>
    <submittedName>
        <fullName evidence="1">Uncharacterized protein</fullName>
    </submittedName>
</protein>
<proteinExistence type="predicted"/>
<gene>
    <name evidence="1" type="ORF">EDD40_4807</name>
</gene>
<dbReference type="AlphaFoldDB" id="A0A3N1HA66"/>
<dbReference type="Proteomes" id="UP000268727">
    <property type="component" value="Unassembled WGS sequence"/>
</dbReference>
<reference evidence="1 2" key="1">
    <citation type="submission" date="2018-11" db="EMBL/GenBank/DDBJ databases">
        <title>Sequencing the genomes of 1000 actinobacteria strains.</title>
        <authorList>
            <person name="Klenk H.-P."/>
        </authorList>
    </citation>
    <scope>NUCLEOTIDE SEQUENCE [LARGE SCALE GENOMIC DNA]</scope>
    <source>
        <strain evidence="1 2">DSM 44231</strain>
    </source>
</reference>
<evidence type="ECO:0000313" key="2">
    <source>
        <dbReference type="Proteomes" id="UP000268727"/>
    </source>
</evidence>
<organism evidence="1 2">
    <name type="scientific">Saccharothrix texasensis</name>
    <dbReference type="NCBI Taxonomy" id="103734"/>
    <lineage>
        <taxon>Bacteria</taxon>
        <taxon>Bacillati</taxon>
        <taxon>Actinomycetota</taxon>
        <taxon>Actinomycetes</taxon>
        <taxon>Pseudonocardiales</taxon>
        <taxon>Pseudonocardiaceae</taxon>
        <taxon>Saccharothrix</taxon>
    </lineage>
</organism>
<sequence length="88" mass="9808">MAQRVIRKDRERREWLLRCQTDRGEAAVCTINVNNGVLELLGPDDKFCFQLEDTSIADFRAAFDAAIARAEADLTADKPGAGVVRLSR</sequence>
<name>A0A3N1HA66_9PSEU</name>
<accession>A0A3N1HA66</accession>
<dbReference type="RefSeq" id="WP_123744899.1">
    <property type="nucleotide sequence ID" value="NZ_RJKM01000001.1"/>
</dbReference>
<evidence type="ECO:0000313" key="1">
    <source>
        <dbReference type="EMBL" id="ROP39420.1"/>
    </source>
</evidence>
<comment type="caution">
    <text evidence="1">The sequence shown here is derived from an EMBL/GenBank/DDBJ whole genome shotgun (WGS) entry which is preliminary data.</text>
</comment>
<dbReference type="EMBL" id="RJKM01000001">
    <property type="protein sequence ID" value="ROP39420.1"/>
    <property type="molecule type" value="Genomic_DNA"/>
</dbReference>